<comment type="caution">
    <text evidence="2">The sequence shown here is derived from an EMBL/GenBank/DDBJ whole genome shotgun (WGS) entry which is preliminary data.</text>
</comment>
<feature type="compositionally biased region" description="Basic and acidic residues" evidence="1">
    <location>
        <begin position="22"/>
        <end position="36"/>
    </location>
</feature>
<evidence type="ECO:0000313" key="2">
    <source>
        <dbReference type="EMBL" id="TWB69093.1"/>
    </source>
</evidence>
<dbReference type="EMBL" id="VITW01000010">
    <property type="protein sequence ID" value="TWB69093.1"/>
    <property type="molecule type" value="Genomic_DNA"/>
</dbReference>
<dbReference type="Proteomes" id="UP000315914">
    <property type="component" value="Unassembled WGS sequence"/>
</dbReference>
<organism evidence="2 3">
    <name type="scientific">Bradyrhizobium sacchari</name>
    <dbReference type="NCBI Taxonomy" id="1399419"/>
    <lineage>
        <taxon>Bacteria</taxon>
        <taxon>Pseudomonadati</taxon>
        <taxon>Pseudomonadota</taxon>
        <taxon>Alphaproteobacteria</taxon>
        <taxon>Hyphomicrobiales</taxon>
        <taxon>Nitrobacteraceae</taxon>
        <taxon>Bradyrhizobium</taxon>
    </lineage>
</organism>
<dbReference type="AlphaFoldDB" id="A0A560JD16"/>
<accession>A0A560JD16</accession>
<gene>
    <name evidence="2" type="ORF">FBZ95_110215</name>
</gene>
<reference evidence="2 3" key="1">
    <citation type="submission" date="2019-06" db="EMBL/GenBank/DDBJ databases">
        <title>Genomic Encyclopedia of Type Strains, Phase IV (KMG-V): Genome sequencing to study the core and pangenomes of soil and plant-associated prokaryotes.</title>
        <authorList>
            <person name="Whitman W."/>
        </authorList>
    </citation>
    <scope>NUCLEOTIDE SEQUENCE [LARGE SCALE GENOMIC DNA]</scope>
    <source>
        <strain evidence="2 3">BR 10556</strain>
    </source>
</reference>
<evidence type="ECO:0000256" key="1">
    <source>
        <dbReference type="SAM" id="MobiDB-lite"/>
    </source>
</evidence>
<keyword evidence="3" id="KW-1185">Reference proteome</keyword>
<sequence length="56" mass="6388">MISEREQPPYNYLDCGGNRGTPLERLDMEGRHRDPARSTGLARPLRHWTAHQAGLC</sequence>
<proteinExistence type="predicted"/>
<name>A0A560JD16_9BRAD</name>
<feature type="region of interest" description="Disordered" evidence="1">
    <location>
        <begin position="1"/>
        <end position="44"/>
    </location>
</feature>
<protein>
    <submittedName>
        <fullName evidence="2">Uncharacterized protein</fullName>
    </submittedName>
</protein>
<evidence type="ECO:0000313" key="3">
    <source>
        <dbReference type="Proteomes" id="UP000315914"/>
    </source>
</evidence>